<dbReference type="PANTHER" id="PTHR43003">
    <property type="entry name" value="DNA-3-METHYLADENINE GLYCOSYLASE"/>
    <property type="match status" value="1"/>
</dbReference>
<evidence type="ECO:0000256" key="2">
    <source>
        <dbReference type="ARBA" id="ARBA00012000"/>
    </source>
</evidence>
<comment type="catalytic activity">
    <reaction evidence="1">
        <text>Hydrolysis of alkylated DNA, releasing 3-methyladenine, 3-methylguanine, 7-methylguanine and 7-methyladenine.</text>
        <dbReference type="EC" id="3.2.2.21"/>
    </reaction>
</comment>
<comment type="caution">
    <text evidence="6">The sequence shown here is derived from an EMBL/GenBank/DDBJ whole genome shotgun (WGS) entry which is preliminary data.</text>
</comment>
<evidence type="ECO:0000313" key="7">
    <source>
        <dbReference type="Proteomes" id="UP000238137"/>
    </source>
</evidence>
<dbReference type="InterPro" id="IPR051912">
    <property type="entry name" value="Alkylbase_DNA_Glycosylase/TA"/>
</dbReference>
<dbReference type="Pfam" id="PF00730">
    <property type="entry name" value="HhH-GPD"/>
    <property type="match status" value="1"/>
</dbReference>
<dbReference type="OrthoDB" id="9785929at2"/>
<dbReference type="InterPro" id="IPR003265">
    <property type="entry name" value="HhH-GPD_domain"/>
</dbReference>
<evidence type="ECO:0000313" key="6">
    <source>
        <dbReference type="EMBL" id="RNF33026.1"/>
    </source>
</evidence>
<dbReference type="GO" id="GO:0006285">
    <property type="term" value="P:base-excision repair, AP site formation"/>
    <property type="evidence" value="ECO:0007669"/>
    <property type="project" value="TreeGrafter"/>
</dbReference>
<dbReference type="GO" id="GO:0005737">
    <property type="term" value="C:cytoplasm"/>
    <property type="evidence" value="ECO:0007669"/>
    <property type="project" value="TreeGrafter"/>
</dbReference>
<dbReference type="Gene3D" id="1.10.340.30">
    <property type="entry name" value="Hypothetical protein, domain 2"/>
    <property type="match status" value="1"/>
</dbReference>
<protein>
    <recommendedName>
        <fullName evidence="2">DNA-3-methyladenine glycosylase II</fullName>
        <ecNumber evidence="2">3.2.2.21</ecNumber>
    </recommendedName>
</protein>
<dbReference type="AlphaFoldDB" id="A0A3R7M7B8"/>
<sequence length="219" mass="23768">MTERRPEPSRGPGRLIETEADLAEGAVYLARICPVWARVLPELGPLPLRRRPDGFEAIASAVVSQQISIAAAASIWERMVTAGLTSPEGIVAASDEDMRGAGLSRPKIRYLRGIAGTGLDWSGLRGMPDDEAIAALVALPGIGLWTAEIYLKFALGRADVLAAGDLALQEAARMLYGLEERPGPAALRKMAEPWRPWRSVAARGLWAYYRQLKGREGIR</sequence>
<feature type="domain" description="HhH-GPD" evidence="5">
    <location>
        <begin position="63"/>
        <end position="211"/>
    </location>
</feature>
<dbReference type="Proteomes" id="UP000238137">
    <property type="component" value="Unassembled WGS sequence"/>
</dbReference>
<dbReference type="CDD" id="cd00056">
    <property type="entry name" value="ENDO3c"/>
    <property type="match status" value="1"/>
</dbReference>
<dbReference type="GO" id="GO:0006307">
    <property type="term" value="P:DNA alkylation repair"/>
    <property type="evidence" value="ECO:0007669"/>
    <property type="project" value="TreeGrafter"/>
</dbReference>
<dbReference type="GO" id="GO:0032131">
    <property type="term" value="F:alkylated DNA binding"/>
    <property type="evidence" value="ECO:0007669"/>
    <property type="project" value="TreeGrafter"/>
</dbReference>
<keyword evidence="4" id="KW-0234">DNA repair</keyword>
<dbReference type="GO" id="GO:0043916">
    <property type="term" value="F:DNA-7-methylguanine glycosylase activity"/>
    <property type="evidence" value="ECO:0007669"/>
    <property type="project" value="TreeGrafter"/>
</dbReference>
<evidence type="ECO:0000259" key="5">
    <source>
        <dbReference type="SMART" id="SM00478"/>
    </source>
</evidence>
<reference evidence="6" key="1">
    <citation type="submission" date="2018-05" db="EMBL/GenBank/DDBJ databases">
        <title>Reclassification of Methylarcula marina and Methylarcula terricola as Paracoccus methylarcula sp.nov., comb.nov. and Paracoccus terricola comb.nov.</title>
        <authorList>
            <person name="Shmareva M.N."/>
            <person name="Doronina N.V."/>
            <person name="Vasilenko O.V."/>
            <person name="Tarlachkov S.V."/>
            <person name="Trotsenko Y.A."/>
        </authorList>
    </citation>
    <scope>NUCLEOTIDE SEQUENCE [LARGE SCALE GENOMIC DNA]</scope>
    <source>
        <strain evidence="6">VKM B-2159</strain>
    </source>
</reference>
<dbReference type="SUPFAM" id="SSF48150">
    <property type="entry name" value="DNA-glycosylase"/>
    <property type="match status" value="1"/>
</dbReference>
<keyword evidence="7" id="KW-1185">Reference proteome</keyword>
<evidence type="ECO:0000256" key="4">
    <source>
        <dbReference type="ARBA" id="ARBA00023204"/>
    </source>
</evidence>
<evidence type="ECO:0000256" key="3">
    <source>
        <dbReference type="ARBA" id="ARBA00022763"/>
    </source>
</evidence>
<evidence type="ECO:0000256" key="1">
    <source>
        <dbReference type="ARBA" id="ARBA00000086"/>
    </source>
</evidence>
<dbReference type="GO" id="GO:0032993">
    <property type="term" value="C:protein-DNA complex"/>
    <property type="evidence" value="ECO:0007669"/>
    <property type="project" value="TreeGrafter"/>
</dbReference>
<dbReference type="EMBL" id="PXNQ02000014">
    <property type="protein sequence ID" value="RNF33026.1"/>
    <property type="molecule type" value="Genomic_DNA"/>
</dbReference>
<accession>A0A3R7M7B8</accession>
<dbReference type="Gene3D" id="1.10.1670.40">
    <property type="match status" value="1"/>
</dbReference>
<proteinExistence type="predicted"/>
<dbReference type="SMART" id="SM00478">
    <property type="entry name" value="ENDO3c"/>
    <property type="match status" value="1"/>
</dbReference>
<dbReference type="PANTHER" id="PTHR43003:SF5">
    <property type="entry name" value="DNA-3-METHYLADENINE GLYCOSYLASE"/>
    <property type="match status" value="1"/>
</dbReference>
<dbReference type="InterPro" id="IPR011257">
    <property type="entry name" value="DNA_glycosylase"/>
</dbReference>
<name>A0A3R7M7B8_9RHOB</name>
<gene>
    <name evidence="6" type="ORF">A7A09_018730</name>
</gene>
<dbReference type="GO" id="GO:0008725">
    <property type="term" value="F:DNA-3-methyladenine glycosylase activity"/>
    <property type="evidence" value="ECO:0007669"/>
    <property type="project" value="TreeGrafter"/>
</dbReference>
<dbReference type="EC" id="3.2.2.21" evidence="2"/>
<organism evidence="6 7">
    <name type="scientific">Paracoccus methylarcula</name>
    <dbReference type="NCBI Taxonomy" id="72022"/>
    <lineage>
        <taxon>Bacteria</taxon>
        <taxon>Pseudomonadati</taxon>
        <taxon>Pseudomonadota</taxon>
        <taxon>Alphaproteobacteria</taxon>
        <taxon>Rhodobacterales</taxon>
        <taxon>Paracoccaceae</taxon>
        <taxon>Paracoccus</taxon>
    </lineage>
</organism>
<keyword evidence="3" id="KW-0227">DNA damage</keyword>
<dbReference type="RefSeq" id="WP_106692813.1">
    <property type="nucleotide sequence ID" value="NZ_PXNQ02000014.1"/>
</dbReference>